<feature type="transmembrane region" description="Helical" evidence="1">
    <location>
        <begin position="127"/>
        <end position="147"/>
    </location>
</feature>
<feature type="transmembrane region" description="Helical" evidence="1">
    <location>
        <begin position="12"/>
        <end position="34"/>
    </location>
</feature>
<name>A0AAP0L1X0_9MAGN</name>
<accession>A0AAP0L1X0</accession>
<evidence type="ECO:0000256" key="1">
    <source>
        <dbReference type="SAM" id="Phobius"/>
    </source>
</evidence>
<dbReference type="PROSITE" id="PS51257">
    <property type="entry name" value="PROKAR_LIPOPROTEIN"/>
    <property type="match status" value="1"/>
</dbReference>
<dbReference type="AlphaFoldDB" id="A0AAP0L1X0"/>
<keyword evidence="1" id="KW-0472">Membrane</keyword>
<dbReference type="Proteomes" id="UP001420932">
    <property type="component" value="Unassembled WGS sequence"/>
</dbReference>
<proteinExistence type="predicted"/>
<keyword evidence="1" id="KW-1133">Transmembrane helix</keyword>
<reference evidence="2 3" key="1">
    <citation type="submission" date="2024-01" db="EMBL/GenBank/DDBJ databases">
        <title>Genome assemblies of Stephania.</title>
        <authorList>
            <person name="Yang L."/>
        </authorList>
    </citation>
    <scope>NUCLEOTIDE SEQUENCE [LARGE SCALE GENOMIC DNA]</scope>
    <source>
        <strain evidence="2">YNDBR</strain>
        <tissue evidence="2">Leaf</tissue>
    </source>
</reference>
<keyword evidence="3" id="KW-1185">Reference proteome</keyword>
<sequence>MIEKGYRSESRLRLLIDLNVTIYGSCACCPLLMLSSSHIRVIRTELPLKFICYDLFSCSFYDVHSILFIRTEFPLKSICYDLFLLLINRVADQAKRRSVTTSEPTEDCYDLLFEDHKMLKRKNQSTLIKYLPVNVIVVVTNLWSSIYQSLLAKTRRSDWWWSYISFIQAHPPLVSVFVYS</sequence>
<keyword evidence="1" id="KW-0812">Transmembrane</keyword>
<gene>
    <name evidence="2" type="ORF">Syun_003267</name>
</gene>
<dbReference type="EMBL" id="JBBNAF010000002">
    <property type="protein sequence ID" value="KAK9162365.1"/>
    <property type="molecule type" value="Genomic_DNA"/>
</dbReference>
<evidence type="ECO:0000313" key="2">
    <source>
        <dbReference type="EMBL" id="KAK9162365.1"/>
    </source>
</evidence>
<protein>
    <submittedName>
        <fullName evidence="2">Uncharacterized protein</fullName>
    </submittedName>
</protein>
<organism evidence="2 3">
    <name type="scientific">Stephania yunnanensis</name>
    <dbReference type="NCBI Taxonomy" id="152371"/>
    <lineage>
        <taxon>Eukaryota</taxon>
        <taxon>Viridiplantae</taxon>
        <taxon>Streptophyta</taxon>
        <taxon>Embryophyta</taxon>
        <taxon>Tracheophyta</taxon>
        <taxon>Spermatophyta</taxon>
        <taxon>Magnoliopsida</taxon>
        <taxon>Ranunculales</taxon>
        <taxon>Menispermaceae</taxon>
        <taxon>Menispermoideae</taxon>
        <taxon>Cissampelideae</taxon>
        <taxon>Stephania</taxon>
    </lineage>
</organism>
<comment type="caution">
    <text evidence="2">The sequence shown here is derived from an EMBL/GenBank/DDBJ whole genome shotgun (WGS) entry which is preliminary data.</text>
</comment>
<evidence type="ECO:0000313" key="3">
    <source>
        <dbReference type="Proteomes" id="UP001420932"/>
    </source>
</evidence>